<feature type="region of interest" description="Disordered" evidence="1">
    <location>
        <begin position="135"/>
        <end position="190"/>
    </location>
</feature>
<dbReference type="InterPro" id="IPR057869">
    <property type="entry name" value="HP1_YO34"/>
</dbReference>
<sequence length="190" mass="21031">MTTVKRNPSVQLALDGKPVYLHDININASVKRDDKDMSGQKSSTKKTDKGVKAKELNVIGVIPYDRKEWLTNLFNLAEAENEKGEQVKYRVSCLIAEAINMREVQFTGAVNATEIGGRLAWSVSFTLREVNSIAEKKEQRKPKPTVKTQSEKAPVAEQQKKDDGATAAEKQQEDDNSISKKIDDILGGLG</sequence>
<reference evidence="3" key="1">
    <citation type="journal article" date="2019" name="Int. J. Syst. Evol. Microbiol.">
        <title>The Global Catalogue of Microorganisms (GCM) 10K type strain sequencing project: providing services to taxonomists for standard genome sequencing and annotation.</title>
        <authorList>
            <consortium name="The Broad Institute Genomics Platform"/>
            <consortium name="The Broad Institute Genome Sequencing Center for Infectious Disease"/>
            <person name="Wu L."/>
            <person name="Ma J."/>
        </authorList>
    </citation>
    <scope>NUCLEOTIDE SEQUENCE [LARGE SCALE GENOMIC DNA]</scope>
    <source>
        <strain evidence="3">CCM 7950</strain>
    </source>
</reference>
<dbReference type="Proteomes" id="UP001597420">
    <property type="component" value="Unassembled WGS sequence"/>
</dbReference>
<dbReference type="Pfam" id="PF25759">
    <property type="entry name" value="HP1_ORF34"/>
    <property type="match status" value="1"/>
</dbReference>
<feature type="compositionally biased region" description="Basic and acidic residues" evidence="1">
    <location>
        <begin position="158"/>
        <end position="184"/>
    </location>
</feature>
<organism evidence="2 3">
    <name type="scientific">Pasteurella oralis</name>
    <dbReference type="NCBI Taxonomy" id="1071947"/>
    <lineage>
        <taxon>Bacteria</taxon>
        <taxon>Pseudomonadati</taxon>
        <taxon>Pseudomonadota</taxon>
        <taxon>Gammaproteobacteria</taxon>
        <taxon>Pasteurellales</taxon>
        <taxon>Pasteurellaceae</taxon>
        <taxon>Pasteurella</taxon>
    </lineage>
</organism>
<protein>
    <recommendedName>
        <fullName evidence="4">Phage protein</fullName>
    </recommendedName>
</protein>
<keyword evidence="3" id="KW-1185">Reference proteome</keyword>
<evidence type="ECO:0008006" key="4">
    <source>
        <dbReference type="Google" id="ProtNLM"/>
    </source>
</evidence>
<evidence type="ECO:0000313" key="2">
    <source>
        <dbReference type="EMBL" id="MFD1806263.1"/>
    </source>
</evidence>
<gene>
    <name evidence="2" type="ORF">ACFSAV_07765</name>
</gene>
<evidence type="ECO:0000256" key="1">
    <source>
        <dbReference type="SAM" id="MobiDB-lite"/>
    </source>
</evidence>
<comment type="caution">
    <text evidence="2">The sequence shown here is derived from an EMBL/GenBank/DDBJ whole genome shotgun (WGS) entry which is preliminary data.</text>
</comment>
<proteinExistence type="predicted"/>
<accession>A0ABW4NV56</accession>
<dbReference type="RefSeq" id="WP_379098180.1">
    <property type="nucleotide sequence ID" value="NZ_JBHUFP010000010.1"/>
</dbReference>
<dbReference type="EMBL" id="JBHUFP010000010">
    <property type="protein sequence ID" value="MFD1806263.1"/>
    <property type="molecule type" value="Genomic_DNA"/>
</dbReference>
<evidence type="ECO:0000313" key="3">
    <source>
        <dbReference type="Proteomes" id="UP001597420"/>
    </source>
</evidence>
<name>A0ABW4NV56_9PAST</name>